<feature type="domain" description="CSC1/OSCA1-like N-terminal transmembrane" evidence="13">
    <location>
        <begin position="5"/>
        <end position="168"/>
    </location>
</feature>
<evidence type="ECO:0000256" key="3">
    <source>
        <dbReference type="ARBA" id="ARBA00022448"/>
    </source>
</evidence>
<evidence type="ECO:0000256" key="10">
    <source>
        <dbReference type="SAM" id="Coils"/>
    </source>
</evidence>
<keyword evidence="9" id="KW-0407">Ion channel</keyword>
<organism evidence="15 16">
    <name type="scientific">Oldenlandia corymbosa var. corymbosa</name>
    <dbReference type="NCBI Taxonomy" id="529605"/>
    <lineage>
        <taxon>Eukaryota</taxon>
        <taxon>Viridiplantae</taxon>
        <taxon>Streptophyta</taxon>
        <taxon>Embryophyta</taxon>
        <taxon>Tracheophyta</taxon>
        <taxon>Spermatophyta</taxon>
        <taxon>Magnoliopsida</taxon>
        <taxon>eudicotyledons</taxon>
        <taxon>Gunneridae</taxon>
        <taxon>Pentapetalae</taxon>
        <taxon>asterids</taxon>
        <taxon>lamiids</taxon>
        <taxon>Gentianales</taxon>
        <taxon>Rubiaceae</taxon>
        <taxon>Rubioideae</taxon>
        <taxon>Spermacoceae</taxon>
        <taxon>Hedyotis-Oldenlandia complex</taxon>
        <taxon>Oldenlandia</taxon>
    </lineage>
</organism>
<feature type="transmembrane region" description="Helical" evidence="11">
    <location>
        <begin position="549"/>
        <end position="581"/>
    </location>
</feature>
<feature type="transmembrane region" description="Helical" evidence="11">
    <location>
        <begin position="147"/>
        <end position="166"/>
    </location>
</feature>
<gene>
    <name evidence="15" type="ORF">OLC1_LOCUS7269</name>
</gene>
<feature type="transmembrane region" description="Helical" evidence="11">
    <location>
        <begin position="451"/>
        <end position="477"/>
    </location>
</feature>
<feature type="transmembrane region" description="Helical" evidence="11">
    <location>
        <begin position="629"/>
        <end position="647"/>
    </location>
</feature>
<dbReference type="InterPro" id="IPR032880">
    <property type="entry name" value="CSC1/OSCA1-like_N"/>
</dbReference>
<keyword evidence="6 11" id="KW-1133">Transmembrane helix</keyword>
<evidence type="ECO:0000256" key="5">
    <source>
        <dbReference type="ARBA" id="ARBA00022837"/>
    </source>
</evidence>
<feature type="transmembrane region" description="Helical" evidence="11">
    <location>
        <begin position="601"/>
        <end position="622"/>
    </location>
</feature>
<comment type="subcellular location">
    <subcellularLocation>
        <location evidence="1">Membrane</location>
        <topology evidence="1">Multi-pass membrane protein</topology>
    </subcellularLocation>
</comment>
<dbReference type="GO" id="GO:0005886">
    <property type="term" value="C:plasma membrane"/>
    <property type="evidence" value="ECO:0007669"/>
    <property type="project" value="TreeGrafter"/>
</dbReference>
<evidence type="ECO:0000313" key="15">
    <source>
        <dbReference type="EMBL" id="CAI9096533.1"/>
    </source>
</evidence>
<evidence type="ECO:0000259" key="13">
    <source>
        <dbReference type="Pfam" id="PF13967"/>
    </source>
</evidence>
<feature type="coiled-coil region" evidence="10">
    <location>
        <begin position="268"/>
        <end position="302"/>
    </location>
</feature>
<evidence type="ECO:0000256" key="6">
    <source>
        <dbReference type="ARBA" id="ARBA00022989"/>
    </source>
</evidence>
<dbReference type="InterPro" id="IPR027815">
    <property type="entry name" value="CSC1/OSCA1-like_cyt"/>
</dbReference>
<dbReference type="GO" id="GO:0005227">
    <property type="term" value="F:calcium-activated cation channel activity"/>
    <property type="evidence" value="ECO:0007669"/>
    <property type="project" value="InterPro"/>
</dbReference>
<dbReference type="Pfam" id="PF02714">
    <property type="entry name" value="RSN1_7TM"/>
    <property type="match status" value="1"/>
</dbReference>
<evidence type="ECO:0000256" key="9">
    <source>
        <dbReference type="ARBA" id="ARBA00023303"/>
    </source>
</evidence>
<evidence type="ECO:0000256" key="1">
    <source>
        <dbReference type="ARBA" id="ARBA00004141"/>
    </source>
</evidence>
<keyword evidence="3" id="KW-0813">Transport</keyword>
<dbReference type="EMBL" id="OX459119">
    <property type="protein sequence ID" value="CAI9096533.1"/>
    <property type="molecule type" value="Genomic_DNA"/>
</dbReference>
<proteinExistence type="inferred from homology"/>
<name>A0AAV1CN67_OLDCO</name>
<dbReference type="Pfam" id="PF14703">
    <property type="entry name" value="PHM7_cyt"/>
    <property type="match status" value="1"/>
</dbReference>
<feature type="transmembrane region" description="Helical" evidence="11">
    <location>
        <begin position="403"/>
        <end position="424"/>
    </location>
</feature>
<keyword evidence="7" id="KW-0406">Ion transport</keyword>
<evidence type="ECO:0000313" key="16">
    <source>
        <dbReference type="Proteomes" id="UP001161247"/>
    </source>
</evidence>
<evidence type="ECO:0000259" key="14">
    <source>
        <dbReference type="Pfam" id="PF14703"/>
    </source>
</evidence>
<feature type="domain" description="CSC1/OSCA1-like 7TM region" evidence="12">
    <location>
        <begin position="358"/>
        <end position="622"/>
    </location>
</feature>
<dbReference type="InterPro" id="IPR045122">
    <property type="entry name" value="Csc1-like"/>
</dbReference>
<evidence type="ECO:0000256" key="8">
    <source>
        <dbReference type="ARBA" id="ARBA00023136"/>
    </source>
</evidence>
<evidence type="ECO:0000256" key="11">
    <source>
        <dbReference type="SAM" id="Phobius"/>
    </source>
</evidence>
<dbReference type="PANTHER" id="PTHR13018:SF104">
    <property type="entry name" value="ERD (EARLY-RESPONSIVE TO DEHYDRATION STRESS) FAMILY PROTEIN"/>
    <property type="match status" value="1"/>
</dbReference>
<feature type="transmembrane region" description="Helical" evidence="11">
    <location>
        <begin position="6"/>
        <end position="24"/>
    </location>
</feature>
<dbReference type="Proteomes" id="UP001161247">
    <property type="component" value="Chromosome 2"/>
</dbReference>
<keyword evidence="4 11" id="KW-0812">Transmembrane</keyword>
<sequence>MLVSALLTSVLINSGLCVLLWALYSSLRKRPDNYRVYAPRLLAECNSRAIDTFRLERLLSTPSWVARAWQTSEEELLSSAGLDAVVFRRLITFSLRVITVAGVIGVFILLPVNFSGDQLHDVDFANLTSNSLDIFTISNVKDGSNRLWVHFGAVYVVTIFTCFLLYNEFKYVSSKRISYFLTSKPQPGQFTILVRSVPVSRCGSVSDSVERFFREYHPNTYLSHVVIRRTSKVRHLVNDGKRMYRRLIDLRKERCAVKSQHGGLCGLFRRQSDIVNDYERKLEELEENVRLGQSEASLAGEEVRAAFVSFKTRYGATIAIRMQQVDDPTHWVTEAAPEPHDVYWPFFSESFIRRWVSQLVVLVAYISITLLFLIPVVIVQGLTNLSQLQAWLPPLKDFLKEPFVHQVITGYLPSLILLFFLWLIPHIMKFLSSAQGYISHSEIIRSACNKFLWFTIWNVYFGNVLSGSVFNQIYTFLEPANVPSRLAVAVPAQASFFIAYVVTSGWTSTSIELFQLFPLFLRIVTKPFKNAAGVIKVPAFRYHAIIPRVLFFGLLGITYFFLAPLILPFLFVYFCLGYIIYTNQFINVYSPKYDTAGKFWPIVHNSMIFSLLLMHAIAVGIFTLKKISLASSLLFPLPIVTLIFNSYCRKRFLPNFNAYSAETLIEKDRKDLNNASTAEFFNKLSSAYQDPALLPVRYSAAPDEETAPLLSSTETEGDGIS</sequence>
<evidence type="ECO:0000259" key="12">
    <source>
        <dbReference type="Pfam" id="PF02714"/>
    </source>
</evidence>
<feature type="transmembrane region" description="Helical" evidence="11">
    <location>
        <begin position="93"/>
        <end position="114"/>
    </location>
</feature>
<keyword evidence="5" id="KW-0106">Calcium</keyword>
<keyword evidence="10" id="KW-0175">Coiled coil</keyword>
<feature type="transmembrane region" description="Helical" evidence="11">
    <location>
        <begin position="497"/>
        <end position="521"/>
    </location>
</feature>
<comment type="similarity">
    <text evidence="2">Belongs to the CSC1 (TC 1.A.17) family.</text>
</comment>
<evidence type="ECO:0000256" key="7">
    <source>
        <dbReference type="ARBA" id="ARBA00023065"/>
    </source>
</evidence>
<evidence type="ECO:0000256" key="4">
    <source>
        <dbReference type="ARBA" id="ARBA00022692"/>
    </source>
</evidence>
<reference evidence="15" key="1">
    <citation type="submission" date="2023-03" db="EMBL/GenBank/DDBJ databases">
        <authorList>
            <person name="Julca I."/>
        </authorList>
    </citation>
    <scope>NUCLEOTIDE SEQUENCE</scope>
</reference>
<keyword evidence="8 11" id="KW-0472">Membrane</keyword>
<accession>A0AAV1CN67</accession>
<evidence type="ECO:0000256" key="2">
    <source>
        <dbReference type="ARBA" id="ARBA00007779"/>
    </source>
</evidence>
<dbReference type="Pfam" id="PF13967">
    <property type="entry name" value="RSN1_TM"/>
    <property type="match status" value="1"/>
</dbReference>
<dbReference type="PANTHER" id="PTHR13018">
    <property type="entry name" value="PROBABLE MEMBRANE PROTEIN DUF221-RELATED"/>
    <property type="match status" value="1"/>
</dbReference>
<feature type="transmembrane region" description="Helical" evidence="11">
    <location>
        <begin position="359"/>
        <end position="383"/>
    </location>
</feature>
<dbReference type="AlphaFoldDB" id="A0AAV1CN67"/>
<protein>
    <submittedName>
        <fullName evidence="15">OLC1v1032711C1</fullName>
    </submittedName>
</protein>
<feature type="domain" description="CSC1/OSCA1-like cytosolic" evidence="14">
    <location>
        <begin position="189"/>
        <end position="345"/>
    </location>
</feature>
<dbReference type="InterPro" id="IPR003864">
    <property type="entry name" value="CSC1/OSCA1-like_7TM"/>
</dbReference>
<keyword evidence="16" id="KW-1185">Reference proteome</keyword>